<evidence type="ECO:0000256" key="5">
    <source>
        <dbReference type="ARBA" id="ARBA00023242"/>
    </source>
</evidence>
<dbReference type="PANTHER" id="PTHR11945:SF387">
    <property type="entry name" value="AGAMOUS-LIKE MADS-BOX PROTEIN AGL80"/>
    <property type="match status" value="1"/>
</dbReference>
<keyword evidence="3" id="KW-0238">DNA-binding</keyword>
<dbReference type="SMART" id="SM00432">
    <property type="entry name" value="MADS"/>
    <property type="match status" value="1"/>
</dbReference>
<dbReference type="Gene3D" id="3.40.1810.10">
    <property type="entry name" value="Transcription factor, MADS-box"/>
    <property type="match status" value="1"/>
</dbReference>
<keyword evidence="9" id="KW-1185">Reference proteome</keyword>
<evidence type="ECO:0000256" key="6">
    <source>
        <dbReference type="SAM" id="MobiDB-lite"/>
    </source>
</evidence>
<gene>
    <name evidence="8" type="ORF">ACJIZ3_011484</name>
</gene>
<protein>
    <recommendedName>
        <fullName evidence="7">MADS-box domain-containing protein</fullName>
    </recommendedName>
</protein>
<organism evidence="8 9">
    <name type="scientific">Penstemon smallii</name>
    <dbReference type="NCBI Taxonomy" id="265156"/>
    <lineage>
        <taxon>Eukaryota</taxon>
        <taxon>Viridiplantae</taxon>
        <taxon>Streptophyta</taxon>
        <taxon>Embryophyta</taxon>
        <taxon>Tracheophyta</taxon>
        <taxon>Spermatophyta</taxon>
        <taxon>Magnoliopsida</taxon>
        <taxon>eudicotyledons</taxon>
        <taxon>Gunneridae</taxon>
        <taxon>Pentapetalae</taxon>
        <taxon>asterids</taxon>
        <taxon>lamiids</taxon>
        <taxon>Lamiales</taxon>
        <taxon>Plantaginaceae</taxon>
        <taxon>Cheloneae</taxon>
        <taxon>Penstemon</taxon>
    </lineage>
</organism>
<keyword evidence="2" id="KW-0805">Transcription regulation</keyword>
<dbReference type="SUPFAM" id="SSF55455">
    <property type="entry name" value="SRF-like"/>
    <property type="match status" value="1"/>
</dbReference>
<proteinExistence type="predicted"/>
<dbReference type="PANTHER" id="PTHR11945">
    <property type="entry name" value="MADS BOX PROTEIN"/>
    <property type="match status" value="1"/>
</dbReference>
<keyword evidence="4" id="KW-0804">Transcription</keyword>
<comment type="caution">
    <text evidence="8">The sequence shown here is derived from an EMBL/GenBank/DDBJ whole genome shotgun (WGS) entry which is preliminary data.</text>
</comment>
<evidence type="ECO:0000256" key="3">
    <source>
        <dbReference type="ARBA" id="ARBA00023125"/>
    </source>
</evidence>
<comment type="subcellular location">
    <subcellularLocation>
        <location evidence="1">Nucleus</location>
    </subcellularLocation>
</comment>
<dbReference type="AlphaFoldDB" id="A0ABD3UJE2"/>
<accession>A0ABD3UJE2</accession>
<evidence type="ECO:0000256" key="1">
    <source>
        <dbReference type="ARBA" id="ARBA00004123"/>
    </source>
</evidence>
<evidence type="ECO:0000313" key="8">
    <source>
        <dbReference type="EMBL" id="KAL3849602.1"/>
    </source>
</evidence>
<sequence length="273" mass="30250">MSNNLERKISFKKRTKGLTKKVEELSTLCGVDACAIIYSQYENQPVVWPSPEVTTAMLSRYEELPDIEKSKKLVNQESFTRQRIIKMKDQLCRLQKENKRQEMKIFIYKCMVGKKKVEEFDVSDAAIMNSVMEETFREIKLRMGSLQIGNPNKSVACISTPDDITGFGSGSLAVVVVAEPTVPPPTTVVEAPSTGGEENKSLDLRDTLTNTGDFSELPVGELDWLDGPIFSPCFWYDTNYKASTSGANDKASTTGVNDKASTSEDASRTGNNS</sequence>
<feature type="region of interest" description="Disordered" evidence="6">
    <location>
        <begin position="244"/>
        <end position="273"/>
    </location>
</feature>
<dbReference type="InterPro" id="IPR033897">
    <property type="entry name" value="SRF-like_MADS-box"/>
</dbReference>
<dbReference type="CDD" id="cd00266">
    <property type="entry name" value="MADS_SRF_like"/>
    <property type="match status" value="1"/>
</dbReference>
<evidence type="ECO:0000256" key="4">
    <source>
        <dbReference type="ARBA" id="ARBA00023163"/>
    </source>
</evidence>
<name>A0ABD3UJE2_9LAMI</name>
<dbReference type="EMBL" id="JBJXBP010000001">
    <property type="protein sequence ID" value="KAL3849602.1"/>
    <property type="molecule type" value="Genomic_DNA"/>
</dbReference>
<evidence type="ECO:0000313" key="9">
    <source>
        <dbReference type="Proteomes" id="UP001634393"/>
    </source>
</evidence>
<reference evidence="8 9" key="1">
    <citation type="submission" date="2024-12" db="EMBL/GenBank/DDBJ databases">
        <title>The unique morphological basis and parallel evolutionary history of personate flowers in Penstemon.</title>
        <authorList>
            <person name="Depatie T.H."/>
            <person name="Wessinger C.A."/>
        </authorList>
    </citation>
    <scope>NUCLEOTIDE SEQUENCE [LARGE SCALE GENOMIC DNA]</scope>
    <source>
        <strain evidence="8">WTNN_2</strain>
        <tissue evidence="8">Leaf</tissue>
    </source>
</reference>
<keyword evidence="5" id="KW-0539">Nucleus</keyword>
<evidence type="ECO:0000259" key="7">
    <source>
        <dbReference type="PROSITE" id="PS50066"/>
    </source>
</evidence>
<evidence type="ECO:0000256" key="2">
    <source>
        <dbReference type="ARBA" id="ARBA00023015"/>
    </source>
</evidence>
<feature type="compositionally biased region" description="Polar residues" evidence="6">
    <location>
        <begin position="244"/>
        <end position="260"/>
    </location>
</feature>
<dbReference type="Pfam" id="PF00319">
    <property type="entry name" value="SRF-TF"/>
    <property type="match status" value="1"/>
</dbReference>
<dbReference type="PROSITE" id="PS50066">
    <property type="entry name" value="MADS_BOX_2"/>
    <property type="match status" value="1"/>
</dbReference>
<dbReference type="FunFam" id="3.40.1810.10:FF:000024">
    <property type="entry name" value="Agamous-like MADS-box protein AGL80"/>
    <property type="match status" value="1"/>
</dbReference>
<feature type="domain" description="MADS-box" evidence="7">
    <location>
        <begin position="1"/>
        <end position="40"/>
    </location>
</feature>
<dbReference type="InterPro" id="IPR002100">
    <property type="entry name" value="TF_MADSbox"/>
</dbReference>
<dbReference type="Proteomes" id="UP001634393">
    <property type="component" value="Unassembled WGS sequence"/>
</dbReference>
<dbReference type="GO" id="GO:0003677">
    <property type="term" value="F:DNA binding"/>
    <property type="evidence" value="ECO:0007669"/>
    <property type="project" value="UniProtKB-KW"/>
</dbReference>
<dbReference type="GO" id="GO:0005634">
    <property type="term" value="C:nucleus"/>
    <property type="evidence" value="ECO:0007669"/>
    <property type="project" value="UniProtKB-SubCell"/>
</dbReference>
<dbReference type="InterPro" id="IPR036879">
    <property type="entry name" value="TF_MADSbox_sf"/>
</dbReference>